<evidence type="ECO:0000313" key="3">
    <source>
        <dbReference type="Proteomes" id="UP000006853"/>
    </source>
</evidence>
<dbReference type="EMBL" id="FR839629">
    <property type="protein sequence ID" value="SCV12026.1"/>
    <property type="molecule type" value="Genomic_DNA"/>
</dbReference>
<keyword evidence="1" id="KW-0472">Membrane</keyword>
<accession>A0A1G4KPT7</accession>
<gene>
    <name evidence="2" type="ordered locus">PP7435_Chr2-1968</name>
</gene>
<reference evidence="2 3" key="2">
    <citation type="journal article" date="2016" name="FEMS Yeast Res.">
        <title>Curation of the genome annotation of Pichia pastoris (Komagataella phaffii) CBS7435 from gene level to protein function.</title>
        <authorList>
            <person name="Valli M."/>
            <person name="Tatto N.E."/>
            <person name="Peymann A."/>
            <person name="Gruber C."/>
            <person name="Landes N."/>
            <person name="Ekker H."/>
            <person name="Thallinger G.G."/>
            <person name="Mattanovich D."/>
            <person name="Gasser B."/>
            <person name="Graf A.B."/>
        </authorList>
    </citation>
    <scope>GENOME REANNOTATION</scope>
    <source>
        <strain evidence="2 3">ATCC 76273 / CBS 7435 / CECT 11047 / NRRL Y-11430 / Wegner 21-1</strain>
    </source>
</reference>
<keyword evidence="1" id="KW-0812">Transmembrane</keyword>
<keyword evidence="3" id="KW-1185">Reference proteome</keyword>
<evidence type="ECO:0000313" key="2">
    <source>
        <dbReference type="EMBL" id="SCV12026.1"/>
    </source>
</evidence>
<dbReference type="AlphaFoldDB" id="A0A1G4KPT7"/>
<sequence>MSTIALKTVASQAIKASRNARPNYFALEAKRVVPAVGTWGVLMFGFLTWSFVPREMNKRGYWSV</sequence>
<evidence type="ECO:0000256" key="1">
    <source>
        <dbReference type="SAM" id="Phobius"/>
    </source>
</evidence>
<name>A0A1G4KPT7_KOMPC</name>
<proteinExistence type="predicted"/>
<keyword evidence="1" id="KW-1133">Transmembrane helix</keyword>
<feature type="transmembrane region" description="Helical" evidence="1">
    <location>
        <begin position="32"/>
        <end position="52"/>
    </location>
</feature>
<organism evidence="2 3">
    <name type="scientific">Komagataella phaffii (strain ATCC 76273 / CBS 7435 / CECT 11047 / NRRL Y-11430 / Wegner 21-1)</name>
    <name type="common">Yeast</name>
    <name type="synonym">Pichia pastoris</name>
    <dbReference type="NCBI Taxonomy" id="981350"/>
    <lineage>
        <taxon>Eukaryota</taxon>
        <taxon>Fungi</taxon>
        <taxon>Dikarya</taxon>
        <taxon>Ascomycota</taxon>
        <taxon>Saccharomycotina</taxon>
        <taxon>Pichiomycetes</taxon>
        <taxon>Pichiales</taxon>
        <taxon>Pichiaceae</taxon>
        <taxon>Komagataella</taxon>
    </lineage>
</organism>
<protein>
    <submittedName>
        <fullName evidence="2">Uncharacterized protein</fullName>
    </submittedName>
</protein>
<reference evidence="2 3" key="1">
    <citation type="journal article" date="2011" name="J. Biotechnol.">
        <title>High-quality genome sequence of Pichia pastoris CBS7435.</title>
        <authorList>
            <person name="Kuberl A."/>
            <person name="Schneider J."/>
            <person name="Thallinger G.G."/>
            <person name="Anderl I."/>
            <person name="Wibberg D."/>
            <person name="Hajek T."/>
            <person name="Jaenicke S."/>
            <person name="Brinkrolf K."/>
            <person name="Goesmann A."/>
            <person name="Szczepanowski R."/>
            <person name="Puhler A."/>
            <person name="Schwab H."/>
            <person name="Glieder A."/>
            <person name="Pichler H."/>
        </authorList>
    </citation>
    <scope>NUCLEOTIDE SEQUENCE [LARGE SCALE GENOMIC DNA]</scope>
    <source>
        <strain evidence="3">ATCC 76273 / CBS 7435 / CECT 11047 / NRRL Y-11430 / Wegner 21-1</strain>
    </source>
</reference>
<dbReference type="Proteomes" id="UP000006853">
    <property type="component" value="Chromosome 2"/>
</dbReference>